<reference evidence="2 3" key="1">
    <citation type="submission" date="2020-07" db="EMBL/GenBank/DDBJ databases">
        <authorList>
            <person name="Feng X."/>
        </authorList>
    </citation>
    <scope>NUCLEOTIDE SEQUENCE [LARGE SCALE GENOMIC DNA]</scope>
    <source>
        <strain evidence="2 3">JCM23202</strain>
    </source>
</reference>
<evidence type="ECO:0000313" key="2">
    <source>
        <dbReference type="EMBL" id="MBC2606775.1"/>
    </source>
</evidence>
<dbReference type="Pfam" id="PF16798">
    <property type="entry name" value="DUF5069"/>
    <property type="match status" value="1"/>
</dbReference>
<accession>A0A7X1B6X5</accession>
<dbReference type="AlphaFoldDB" id="A0A7X1B6X5"/>
<name>A0A7X1B6X5_9BACT</name>
<sequence length="148" mass="16892">MNDLKTLAKDLRTEFPRSPRETLAGYVVASRALDKCRAVLAETNGEYHFGCPLDNTFFNFSGISSDSFKEFVASGADDAAVAAWITEKSQIKNTREIIAWNNEMRSKRPVDMPIELQEFLEGYIPQFIPEGKIVRVWFDVYDMEEGRL</sequence>
<keyword evidence="3" id="KW-1185">Reference proteome</keyword>
<dbReference type="InterPro" id="IPR031849">
    <property type="entry name" value="DUF5069"/>
</dbReference>
<feature type="domain" description="DUF5069" evidence="1">
    <location>
        <begin position="14"/>
        <end position="147"/>
    </location>
</feature>
<protein>
    <submittedName>
        <fullName evidence="2">DUF5069 domain-containing protein</fullName>
    </submittedName>
</protein>
<dbReference type="Proteomes" id="UP000526501">
    <property type="component" value="Unassembled WGS sequence"/>
</dbReference>
<proteinExistence type="predicted"/>
<gene>
    <name evidence="2" type="ORF">H5P27_12045</name>
</gene>
<evidence type="ECO:0000313" key="3">
    <source>
        <dbReference type="Proteomes" id="UP000526501"/>
    </source>
</evidence>
<dbReference type="EMBL" id="JACHVC010000012">
    <property type="protein sequence ID" value="MBC2606775.1"/>
    <property type="molecule type" value="Genomic_DNA"/>
</dbReference>
<comment type="caution">
    <text evidence="2">The sequence shown here is derived from an EMBL/GenBank/DDBJ whole genome shotgun (WGS) entry which is preliminary data.</text>
</comment>
<dbReference type="RefSeq" id="WP_185660641.1">
    <property type="nucleotide sequence ID" value="NZ_CAWPOO010000012.1"/>
</dbReference>
<organism evidence="2 3">
    <name type="scientific">Pelagicoccus albus</name>
    <dbReference type="NCBI Taxonomy" id="415222"/>
    <lineage>
        <taxon>Bacteria</taxon>
        <taxon>Pseudomonadati</taxon>
        <taxon>Verrucomicrobiota</taxon>
        <taxon>Opitutia</taxon>
        <taxon>Puniceicoccales</taxon>
        <taxon>Pelagicoccaceae</taxon>
        <taxon>Pelagicoccus</taxon>
    </lineage>
</organism>
<evidence type="ECO:0000259" key="1">
    <source>
        <dbReference type="Pfam" id="PF16798"/>
    </source>
</evidence>